<keyword evidence="1" id="KW-0812">Transmembrane</keyword>
<evidence type="ECO:0000313" key="2">
    <source>
        <dbReference type="EMBL" id="MEM0576880.1"/>
    </source>
</evidence>
<organism evidence="2 3">
    <name type="scientific">Flavobacterium polysaccharolyticum</name>
    <dbReference type="NCBI Taxonomy" id="3133148"/>
    <lineage>
        <taxon>Bacteria</taxon>
        <taxon>Pseudomonadati</taxon>
        <taxon>Bacteroidota</taxon>
        <taxon>Flavobacteriia</taxon>
        <taxon>Flavobacteriales</taxon>
        <taxon>Flavobacteriaceae</taxon>
        <taxon>Flavobacterium</taxon>
    </lineage>
</organism>
<evidence type="ECO:0008006" key="4">
    <source>
        <dbReference type="Google" id="ProtNLM"/>
    </source>
</evidence>
<keyword evidence="1" id="KW-0472">Membrane</keyword>
<dbReference type="EMBL" id="JBCGDP010000008">
    <property type="protein sequence ID" value="MEM0576880.1"/>
    <property type="molecule type" value="Genomic_DNA"/>
</dbReference>
<proteinExistence type="predicted"/>
<keyword evidence="1" id="KW-1133">Transmembrane helix</keyword>
<evidence type="ECO:0000313" key="3">
    <source>
        <dbReference type="Proteomes" id="UP001468798"/>
    </source>
</evidence>
<name>A0ABU9NP74_9FLAO</name>
<accession>A0ABU9NP74</accession>
<dbReference type="Proteomes" id="UP001468798">
    <property type="component" value="Unassembled WGS sequence"/>
</dbReference>
<sequence length="118" mass="14229">MKRIKLIFAIVLMMVIWFSKDVFWYSNFKNLYNSNINGKILFIRQGRGGKEFKIKSSEDYISLYSENDEYFEIGDSIHKSENSTEIKIFKRNNDTWKYFKSTFIQKDLDFYSLIVTEK</sequence>
<feature type="transmembrane region" description="Helical" evidence="1">
    <location>
        <begin position="7"/>
        <end position="25"/>
    </location>
</feature>
<keyword evidence="3" id="KW-1185">Reference proteome</keyword>
<protein>
    <recommendedName>
        <fullName evidence="4">DUF4178 domain-containing protein</fullName>
    </recommendedName>
</protein>
<evidence type="ECO:0000256" key="1">
    <source>
        <dbReference type="SAM" id="Phobius"/>
    </source>
</evidence>
<reference evidence="2 3" key="1">
    <citation type="submission" date="2024-03" db="EMBL/GenBank/DDBJ databases">
        <title>Two novel species of the genus Flavobacterium exhibiting potentially degradation of complex polysaccharides.</title>
        <authorList>
            <person name="Lian X."/>
        </authorList>
    </citation>
    <scope>NUCLEOTIDE SEQUENCE [LARGE SCALE GENOMIC DNA]</scope>
    <source>
        <strain evidence="2 3">N6</strain>
    </source>
</reference>
<comment type="caution">
    <text evidence="2">The sequence shown here is derived from an EMBL/GenBank/DDBJ whole genome shotgun (WGS) entry which is preliminary data.</text>
</comment>
<gene>
    <name evidence="2" type="ORF">WFZ86_10255</name>
</gene>
<dbReference type="RefSeq" id="WP_342691855.1">
    <property type="nucleotide sequence ID" value="NZ_JBCGDP010000008.1"/>
</dbReference>